<keyword evidence="10" id="KW-0508">mRNA splicing</keyword>
<dbReference type="AlphaFoldDB" id="A0AA43QUD2"/>
<dbReference type="SUPFAM" id="SSF90229">
    <property type="entry name" value="CCCH zinc finger"/>
    <property type="match status" value="1"/>
</dbReference>
<evidence type="ECO:0000259" key="19">
    <source>
        <dbReference type="PROSITE" id="PS50103"/>
    </source>
</evidence>
<evidence type="ECO:0000256" key="7">
    <source>
        <dbReference type="ARBA" id="ARBA00022771"/>
    </source>
</evidence>
<evidence type="ECO:0000256" key="14">
    <source>
        <dbReference type="ARBA" id="ARBA00072313"/>
    </source>
</evidence>
<dbReference type="FunFam" id="3.30.70.330:FF:000249">
    <property type="entry name" value="Pre-mRNA-splicing factor CWC2, variant"/>
    <property type="match status" value="1"/>
</dbReference>
<dbReference type="Pfam" id="PF00076">
    <property type="entry name" value="RRM_1"/>
    <property type="match status" value="1"/>
</dbReference>
<dbReference type="InterPro" id="IPR034181">
    <property type="entry name" value="Cwc2_RRM"/>
</dbReference>
<dbReference type="SMART" id="SM00360">
    <property type="entry name" value="RRM"/>
    <property type="match status" value="1"/>
</dbReference>
<dbReference type="InterPro" id="IPR039171">
    <property type="entry name" value="Cwc2/Slt11"/>
</dbReference>
<dbReference type="InterPro" id="IPR036855">
    <property type="entry name" value="Znf_CCCH_sf"/>
</dbReference>
<evidence type="ECO:0000256" key="10">
    <source>
        <dbReference type="ARBA" id="ARBA00023187"/>
    </source>
</evidence>
<dbReference type="EMBL" id="JAPUFD010000015">
    <property type="protein sequence ID" value="MDI1491734.1"/>
    <property type="molecule type" value="Genomic_DNA"/>
</dbReference>
<keyword evidence="9 15" id="KW-0694">RNA-binding</keyword>
<dbReference type="SUPFAM" id="SSF54928">
    <property type="entry name" value="RNA-binding domain, RBD"/>
    <property type="match status" value="1"/>
</dbReference>
<evidence type="ECO:0000256" key="1">
    <source>
        <dbReference type="ARBA" id="ARBA00004123"/>
    </source>
</evidence>
<dbReference type="PANTHER" id="PTHR14089:SF2">
    <property type="entry name" value="PRE-MRNA-SPLICING FACTOR CWC2"/>
    <property type="match status" value="1"/>
</dbReference>
<evidence type="ECO:0000256" key="11">
    <source>
        <dbReference type="ARBA" id="ARBA00023242"/>
    </source>
</evidence>
<dbReference type="GO" id="GO:0008270">
    <property type="term" value="F:zinc ion binding"/>
    <property type="evidence" value="ECO:0007669"/>
    <property type="project" value="UniProtKB-KW"/>
</dbReference>
<dbReference type="GO" id="GO:0071007">
    <property type="term" value="C:U2-type catalytic step 2 spliceosome"/>
    <property type="evidence" value="ECO:0007669"/>
    <property type="project" value="TreeGrafter"/>
</dbReference>
<comment type="caution">
    <text evidence="20">The sequence shown here is derived from an EMBL/GenBank/DDBJ whole genome shotgun (WGS) entry which is preliminary data.</text>
</comment>
<feature type="region of interest" description="Disordered" evidence="17">
    <location>
        <begin position="1"/>
        <end position="79"/>
    </location>
</feature>
<keyword evidence="5 16" id="KW-0479">Metal-binding</keyword>
<protein>
    <recommendedName>
        <fullName evidence="3">Pre-mRNA-splicing factor CWC2</fullName>
    </recommendedName>
    <alternativeName>
        <fullName evidence="14">Pre-mRNA-splicing factor cwc2</fullName>
    </alternativeName>
</protein>
<comment type="subcellular location">
    <subcellularLocation>
        <location evidence="1">Nucleus</location>
    </subcellularLocation>
</comment>
<dbReference type="InterPro" id="IPR012677">
    <property type="entry name" value="Nucleotide-bd_a/b_plait_sf"/>
</dbReference>
<comment type="function">
    <text evidence="13">Involved in the first step of pre-mRNA splicing. Required for cell growth and cell cycle control. Plays a role in the levels of the U1, U4, U5 and U6 snRNAs and the maintenance of the U4/U6 snRNA complex. May provide the link between the 'nineteen complex' NTC spliceosome protein complex and the spliceosome through the U6 snRNA. Associates predominantly with U6 snRNAs in assembled active spliceosomes. Binds directly to the internal stem-loop (ISL) domain of the U6 snRNA and to the pre-mRNA intron near the 5' splice site during the activation and catalytic phases of the spliceosome cycle.</text>
</comment>
<dbReference type="GO" id="GO:0008380">
    <property type="term" value="P:RNA splicing"/>
    <property type="evidence" value="ECO:0007669"/>
    <property type="project" value="UniProtKB-KW"/>
</dbReference>
<evidence type="ECO:0000259" key="18">
    <source>
        <dbReference type="PROSITE" id="PS50102"/>
    </source>
</evidence>
<dbReference type="GO" id="GO:0006397">
    <property type="term" value="P:mRNA processing"/>
    <property type="evidence" value="ECO:0007669"/>
    <property type="project" value="UniProtKB-KW"/>
</dbReference>
<accession>A0AA43QUD2</accession>
<evidence type="ECO:0000256" key="17">
    <source>
        <dbReference type="SAM" id="MobiDB-lite"/>
    </source>
</evidence>
<keyword evidence="21" id="KW-1185">Reference proteome</keyword>
<dbReference type="PROSITE" id="PS50103">
    <property type="entry name" value="ZF_C3H1"/>
    <property type="match status" value="1"/>
</dbReference>
<keyword evidence="7 16" id="KW-0863">Zinc-finger</keyword>
<keyword evidence="12" id="KW-0131">Cell cycle</keyword>
<feature type="domain" description="RRM" evidence="18">
    <location>
        <begin position="184"/>
        <end position="258"/>
    </location>
</feature>
<reference evidence="20" key="1">
    <citation type="journal article" date="2023" name="Genome Biol. Evol.">
        <title>First Whole Genome Sequence and Flow Cytometry Genome Size Data for the Lichen-Forming Fungus Ramalina farinacea (Ascomycota).</title>
        <authorList>
            <person name="Llewellyn T."/>
            <person name="Mian S."/>
            <person name="Hill R."/>
            <person name="Leitch I.J."/>
            <person name="Gaya E."/>
        </authorList>
    </citation>
    <scope>NUCLEOTIDE SEQUENCE</scope>
    <source>
        <strain evidence="20">LIQ254RAFAR</strain>
    </source>
</reference>
<gene>
    <name evidence="20" type="primary">CWC2</name>
    <name evidence="20" type="ORF">OHK93_002944</name>
</gene>
<dbReference type="GO" id="GO:0000974">
    <property type="term" value="C:Prp19 complex"/>
    <property type="evidence" value="ECO:0007669"/>
    <property type="project" value="TreeGrafter"/>
</dbReference>
<evidence type="ECO:0000256" key="12">
    <source>
        <dbReference type="ARBA" id="ARBA00023306"/>
    </source>
</evidence>
<comment type="similarity">
    <text evidence="2">Belongs to the RRM CWC2 family.</text>
</comment>
<evidence type="ECO:0000256" key="16">
    <source>
        <dbReference type="PROSITE-ProRule" id="PRU00723"/>
    </source>
</evidence>
<evidence type="ECO:0000256" key="15">
    <source>
        <dbReference type="PROSITE-ProRule" id="PRU00176"/>
    </source>
</evidence>
<feature type="compositionally biased region" description="Basic residues" evidence="17">
    <location>
        <begin position="47"/>
        <end position="60"/>
    </location>
</feature>
<organism evidence="20 21">
    <name type="scientific">Ramalina farinacea</name>
    <dbReference type="NCBI Taxonomy" id="258253"/>
    <lineage>
        <taxon>Eukaryota</taxon>
        <taxon>Fungi</taxon>
        <taxon>Dikarya</taxon>
        <taxon>Ascomycota</taxon>
        <taxon>Pezizomycotina</taxon>
        <taxon>Lecanoromycetes</taxon>
        <taxon>OSLEUM clade</taxon>
        <taxon>Lecanoromycetidae</taxon>
        <taxon>Lecanorales</taxon>
        <taxon>Lecanorineae</taxon>
        <taxon>Ramalinaceae</taxon>
        <taxon>Ramalina</taxon>
    </lineage>
</organism>
<dbReference type="Pfam" id="PF16131">
    <property type="entry name" value="Torus"/>
    <property type="match status" value="1"/>
</dbReference>
<dbReference type="InterPro" id="IPR032297">
    <property type="entry name" value="Torus"/>
</dbReference>
<name>A0AA43QUD2_9LECA</name>
<dbReference type="PROSITE" id="PS50102">
    <property type="entry name" value="RRM"/>
    <property type="match status" value="1"/>
</dbReference>
<evidence type="ECO:0000313" key="21">
    <source>
        <dbReference type="Proteomes" id="UP001161017"/>
    </source>
</evidence>
<dbReference type="Gene3D" id="3.30.70.330">
    <property type="match status" value="1"/>
</dbReference>
<dbReference type="InterPro" id="IPR035979">
    <property type="entry name" value="RBD_domain_sf"/>
</dbReference>
<dbReference type="InterPro" id="IPR000504">
    <property type="entry name" value="RRM_dom"/>
</dbReference>
<evidence type="ECO:0000256" key="5">
    <source>
        <dbReference type="ARBA" id="ARBA00022723"/>
    </source>
</evidence>
<dbReference type="CDD" id="cd12360">
    <property type="entry name" value="RRM_cwf2"/>
    <property type="match status" value="1"/>
</dbReference>
<proteinExistence type="inferred from homology"/>
<evidence type="ECO:0000256" key="13">
    <source>
        <dbReference type="ARBA" id="ARBA00025224"/>
    </source>
</evidence>
<feature type="compositionally biased region" description="Polar residues" evidence="17">
    <location>
        <begin position="18"/>
        <end position="32"/>
    </location>
</feature>
<dbReference type="Proteomes" id="UP001161017">
    <property type="component" value="Unassembled WGS sequence"/>
</dbReference>
<feature type="domain" description="C3H1-type" evidence="19">
    <location>
        <begin position="126"/>
        <end position="148"/>
    </location>
</feature>
<evidence type="ECO:0000256" key="4">
    <source>
        <dbReference type="ARBA" id="ARBA00022664"/>
    </source>
</evidence>
<sequence>MPGPLRSSASPEVAQDGAHTQSTDLTSTNRATDLTAPESTLLEGAQKKTKKIIRKKRRPARPQVDPSTRTSEPPPQTGTIFNIWYNKWSGGDREDSYLSKTAAKHRCDVAKDSGYTRADKVTGSYFCLFFAKGECPRGPDCEYLHRLPGIFDTFNPNVDCFGRDKHSDYRDDMGGVGSFMRQNRTLYVGRIHVTDDIEEVVARHFAEWGQVDRIRCLTARGVAFVTYTNEANSQFAKEAMAHQALDHSEILNVRWATVDPNPAAQKREARAIEEQAAEAVRKALPDEFVKEIEGDAGARKRKRIEGGFGLEGYEAPDDVWYARNRALEDGQGAKTDASTGPVSEQALLENGDDSQVTQSGHGILKNSTLAALQNQNTTKTVPRAGSAPRAPALLVGYGSDSD</sequence>
<evidence type="ECO:0000313" key="20">
    <source>
        <dbReference type="EMBL" id="MDI1491734.1"/>
    </source>
</evidence>
<dbReference type="GO" id="GO:0036002">
    <property type="term" value="F:pre-mRNA binding"/>
    <property type="evidence" value="ECO:0007669"/>
    <property type="project" value="TreeGrafter"/>
</dbReference>
<evidence type="ECO:0000256" key="2">
    <source>
        <dbReference type="ARBA" id="ARBA00008024"/>
    </source>
</evidence>
<keyword evidence="8 16" id="KW-0862">Zinc</keyword>
<keyword evidence="6" id="KW-0747">Spliceosome</keyword>
<dbReference type="GO" id="GO:0071006">
    <property type="term" value="C:U2-type catalytic step 1 spliceosome"/>
    <property type="evidence" value="ECO:0007669"/>
    <property type="project" value="TreeGrafter"/>
</dbReference>
<evidence type="ECO:0000256" key="8">
    <source>
        <dbReference type="ARBA" id="ARBA00022833"/>
    </source>
</evidence>
<keyword evidence="4" id="KW-0507">mRNA processing</keyword>
<evidence type="ECO:0000256" key="3">
    <source>
        <dbReference type="ARBA" id="ARBA00017295"/>
    </source>
</evidence>
<dbReference type="GO" id="GO:0017070">
    <property type="term" value="F:U6 snRNA binding"/>
    <property type="evidence" value="ECO:0007669"/>
    <property type="project" value="TreeGrafter"/>
</dbReference>
<dbReference type="InterPro" id="IPR000571">
    <property type="entry name" value="Znf_CCCH"/>
</dbReference>
<evidence type="ECO:0000256" key="9">
    <source>
        <dbReference type="ARBA" id="ARBA00022884"/>
    </source>
</evidence>
<feature type="region of interest" description="Disordered" evidence="17">
    <location>
        <begin position="376"/>
        <end position="402"/>
    </location>
</feature>
<evidence type="ECO:0000256" key="6">
    <source>
        <dbReference type="ARBA" id="ARBA00022728"/>
    </source>
</evidence>
<dbReference type="PANTHER" id="PTHR14089">
    <property type="entry name" value="PRE-MRNA-SPLICING FACTOR RBM22"/>
    <property type="match status" value="1"/>
</dbReference>
<feature type="zinc finger region" description="C3H1-type" evidence="16">
    <location>
        <begin position="126"/>
        <end position="148"/>
    </location>
</feature>
<keyword evidence="11" id="KW-0539">Nucleus</keyword>